<evidence type="ECO:0000256" key="1">
    <source>
        <dbReference type="SAM" id="Phobius"/>
    </source>
</evidence>
<name>A0AAV0IIU5_9ROSI</name>
<keyword evidence="1" id="KW-0812">Transmembrane</keyword>
<dbReference type="Proteomes" id="UP001154282">
    <property type="component" value="Unassembled WGS sequence"/>
</dbReference>
<reference evidence="2" key="1">
    <citation type="submission" date="2022-08" db="EMBL/GenBank/DDBJ databases">
        <authorList>
            <person name="Gutierrez-Valencia J."/>
        </authorList>
    </citation>
    <scope>NUCLEOTIDE SEQUENCE</scope>
</reference>
<comment type="caution">
    <text evidence="2">The sequence shown here is derived from an EMBL/GenBank/DDBJ whole genome shotgun (WGS) entry which is preliminary data.</text>
</comment>
<protein>
    <submittedName>
        <fullName evidence="2">Uncharacterized protein</fullName>
    </submittedName>
</protein>
<gene>
    <name evidence="2" type="ORF">LITE_LOCUS9351</name>
</gene>
<dbReference type="EMBL" id="CAMGYJ010000004">
    <property type="protein sequence ID" value="CAI0396958.1"/>
    <property type="molecule type" value="Genomic_DNA"/>
</dbReference>
<organism evidence="2 3">
    <name type="scientific">Linum tenue</name>
    <dbReference type="NCBI Taxonomy" id="586396"/>
    <lineage>
        <taxon>Eukaryota</taxon>
        <taxon>Viridiplantae</taxon>
        <taxon>Streptophyta</taxon>
        <taxon>Embryophyta</taxon>
        <taxon>Tracheophyta</taxon>
        <taxon>Spermatophyta</taxon>
        <taxon>Magnoliopsida</taxon>
        <taxon>eudicotyledons</taxon>
        <taxon>Gunneridae</taxon>
        <taxon>Pentapetalae</taxon>
        <taxon>rosids</taxon>
        <taxon>fabids</taxon>
        <taxon>Malpighiales</taxon>
        <taxon>Linaceae</taxon>
        <taxon>Linum</taxon>
    </lineage>
</organism>
<proteinExistence type="predicted"/>
<dbReference type="AlphaFoldDB" id="A0AAV0IIU5"/>
<keyword evidence="1" id="KW-0472">Membrane</keyword>
<accession>A0AAV0IIU5</accession>
<evidence type="ECO:0000313" key="2">
    <source>
        <dbReference type="EMBL" id="CAI0396958.1"/>
    </source>
</evidence>
<sequence length="102" mass="11333">FFFFFFGLFAVKLGVVAAIFLTGRPKKYFGGIRNLAGSVVADDHLEMGAATVLEYQRMASADGVKAQKLTKSRVEPHYWLNRGRFSSSSPVKFRPKAAIFPV</sequence>
<feature type="transmembrane region" description="Helical" evidence="1">
    <location>
        <begin position="6"/>
        <end position="23"/>
    </location>
</feature>
<keyword evidence="1" id="KW-1133">Transmembrane helix</keyword>
<feature type="non-terminal residue" evidence="2">
    <location>
        <position position="1"/>
    </location>
</feature>
<keyword evidence="3" id="KW-1185">Reference proteome</keyword>
<evidence type="ECO:0000313" key="3">
    <source>
        <dbReference type="Proteomes" id="UP001154282"/>
    </source>
</evidence>